<dbReference type="EMBL" id="CABPSE010000013">
    <property type="protein sequence ID" value="VVE29983.1"/>
    <property type="molecule type" value="Genomic_DNA"/>
</dbReference>
<dbReference type="SUPFAM" id="SSF53850">
    <property type="entry name" value="Periplasmic binding protein-like II"/>
    <property type="match status" value="1"/>
</dbReference>
<proteinExistence type="inferred from homology"/>
<organism evidence="9 10">
    <name type="scientific">Pandoraea communis</name>
    <dbReference type="NCBI Taxonomy" id="2508297"/>
    <lineage>
        <taxon>Bacteria</taxon>
        <taxon>Pseudomonadati</taxon>
        <taxon>Pseudomonadota</taxon>
        <taxon>Betaproteobacteria</taxon>
        <taxon>Burkholderiales</taxon>
        <taxon>Burkholderiaceae</taxon>
        <taxon>Pandoraea</taxon>
    </lineage>
</organism>
<feature type="compositionally biased region" description="Basic and acidic residues" evidence="7">
    <location>
        <begin position="130"/>
        <end position="150"/>
    </location>
</feature>
<feature type="signal peptide" evidence="8">
    <location>
        <begin position="1"/>
        <end position="29"/>
    </location>
</feature>
<gene>
    <name evidence="9" type="ORF">PCO31111_03603</name>
</gene>
<comment type="subcellular location">
    <subcellularLocation>
        <location evidence="1">Membrane</location>
        <topology evidence="1">Lipid-anchor</topology>
    </subcellularLocation>
</comment>
<name>A0A5E4X139_9BURK</name>
<keyword evidence="5" id="KW-0564">Palmitate</keyword>
<evidence type="ECO:0000313" key="10">
    <source>
        <dbReference type="Proteomes" id="UP000383971"/>
    </source>
</evidence>
<evidence type="ECO:0000256" key="8">
    <source>
        <dbReference type="SAM" id="SignalP"/>
    </source>
</evidence>
<dbReference type="PANTHER" id="PTHR30429:SF1">
    <property type="entry name" value="D-METHIONINE-BINDING LIPOPROTEIN METQ-RELATED"/>
    <property type="match status" value="1"/>
</dbReference>
<dbReference type="Proteomes" id="UP000383971">
    <property type="component" value="Unassembled WGS sequence"/>
</dbReference>
<evidence type="ECO:0000256" key="2">
    <source>
        <dbReference type="ARBA" id="ARBA00008973"/>
    </source>
</evidence>
<dbReference type="Gene3D" id="3.40.190.10">
    <property type="entry name" value="Periplasmic binding protein-like II"/>
    <property type="match status" value="1"/>
</dbReference>
<dbReference type="AlphaFoldDB" id="A0A5E4X139"/>
<keyword evidence="10" id="KW-1185">Reference proteome</keyword>
<comment type="similarity">
    <text evidence="2">Belongs to the NlpA lipoprotein family.</text>
</comment>
<keyword evidence="3 8" id="KW-0732">Signal</keyword>
<keyword evidence="6" id="KW-0449">Lipoprotein</keyword>
<evidence type="ECO:0000256" key="5">
    <source>
        <dbReference type="ARBA" id="ARBA00023139"/>
    </source>
</evidence>
<feature type="region of interest" description="Disordered" evidence="7">
    <location>
        <begin position="129"/>
        <end position="150"/>
    </location>
</feature>
<evidence type="ECO:0000256" key="6">
    <source>
        <dbReference type="ARBA" id="ARBA00023288"/>
    </source>
</evidence>
<evidence type="ECO:0000256" key="4">
    <source>
        <dbReference type="ARBA" id="ARBA00023136"/>
    </source>
</evidence>
<evidence type="ECO:0000256" key="7">
    <source>
        <dbReference type="SAM" id="MobiDB-lite"/>
    </source>
</evidence>
<feature type="chain" id="PRO_5023138161" evidence="8">
    <location>
        <begin position="30"/>
        <end position="150"/>
    </location>
</feature>
<evidence type="ECO:0000256" key="3">
    <source>
        <dbReference type="ARBA" id="ARBA00022729"/>
    </source>
</evidence>
<dbReference type="InterPro" id="IPR004872">
    <property type="entry name" value="Lipoprotein_NlpA"/>
</dbReference>
<dbReference type="GO" id="GO:0016020">
    <property type="term" value="C:membrane"/>
    <property type="evidence" value="ECO:0007669"/>
    <property type="project" value="UniProtKB-SubCell"/>
</dbReference>
<accession>A0A5E4X139</accession>
<sequence length="150" mass="16275">MQRRQLLRLLGSLSLALAIGSMETMGAHAADKPLKVGLRGGVDEELWEVAAQVAKSRGLNVEPVVITGTASPNEALNNGDLDANSFQHIPFLRDQVKQRGYKIVAVADTLISPVAFYSKKYKSLEALPAGREDRFADRPEQSDPCARDSA</sequence>
<dbReference type="Pfam" id="PF03180">
    <property type="entry name" value="Lipoprotein_9"/>
    <property type="match status" value="1"/>
</dbReference>
<reference evidence="9 10" key="1">
    <citation type="submission" date="2019-08" db="EMBL/GenBank/DDBJ databases">
        <authorList>
            <person name="Peeters C."/>
        </authorList>
    </citation>
    <scope>NUCLEOTIDE SEQUENCE [LARGE SCALE GENOMIC DNA]</scope>
    <source>
        <strain evidence="9 10">LMG 31111</strain>
    </source>
</reference>
<evidence type="ECO:0000256" key="1">
    <source>
        <dbReference type="ARBA" id="ARBA00004635"/>
    </source>
</evidence>
<dbReference type="PANTHER" id="PTHR30429">
    <property type="entry name" value="D-METHIONINE-BINDING LIPOPROTEIN METQ"/>
    <property type="match status" value="1"/>
</dbReference>
<evidence type="ECO:0000313" key="9">
    <source>
        <dbReference type="EMBL" id="VVE29983.1"/>
    </source>
</evidence>
<keyword evidence="4" id="KW-0472">Membrane</keyword>
<protein>
    <submittedName>
        <fullName evidence="9">Metal ABC transporter substrate-binding protein</fullName>
    </submittedName>
</protein>